<dbReference type="RefSeq" id="WP_041132093.1">
    <property type="nucleotide sequence ID" value="NZ_CP010407.1"/>
</dbReference>
<evidence type="ECO:0000313" key="1">
    <source>
        <dbReference type="EMBL" id="AJF68168.1"/>
    </source>
</evidence>
<dbReference type="STRING" id="362257.SVTN_31195"/>
<sequence>MATAGSEVRAPIFSQPASVFHGDSAGSGVGDYGGLTPGVYFACVDHCARMADTEKRQEWAQAQFRDGSQYQTFMKLVIQRRESEREDQAASRESAIRHEIERLDILDEARRRWHTQGCVPSWGQIDPAEALEAARTPREPEAGRFQGEPSHGVFYAGCVNGVHGESESGKSWLTLYVTAQELVAGHVVAYVDYEDDEGSVYRRLRLLGVSETLLLQNQFRYHRPNGPMTEAEKIIFMKSAEGADTVIFDGVTEGMTLEGLDGRLEKDVAAWHGKVTKDLAHAGKCVVVVDHVPHGGNRAIGSQHKKAGLTGVSYLAEPVQPVGTGRRGVLRLRVEKDRHASVRREAAPGDRPQWRGDLVIDFSEVQPHVALFPASPRDEGCPKPVPKLSEAQLTYLRALAEYAALGASGTTIGRDTDKARSVAEKAMVRLGRLGCVAKIGTTSRFAITELGARALAEAEQTSGTDQEASE</sequence>
<dbReference type="Gene3D" id="3.40.50.300">
    <property type="entry name" value="P-loop containing nucleotide triphosphate hydrolases"/>
    <property type="match status" value="1"/>
</dbReference>
<organism evidence="1 2">
    <name type="scientific">Streptomyces vietnamensis</name>
    <dbReference type="NCBI Taxonomy" id="362257"/>
    <lineage>
        <taxon>Bacteria</taxon>
        <taxon>Bacillati</taxon>
        <taxon>Actinomycetota</taxon>
        <taxon>Actinomycetes</taxon>
        <taxon>Kitasatosporales</taxon>
        <taxon>Streptomycetaceae</taxon>
        <taxon>Streptomyces</taxon>
    </lineage>
</organism>
<dbReference type="EMBL" id="CP010407">
    <property type="protein sequence ID" value="AJF68168.1"/>
    <property type="molecule type" value="Genomic_DNA"/>
</dbReference>
<keyword evidence="2" id="KW-1185">Reference proteome</keyword>
<accession>A0A0B5IEN4</accession>
<proteinExistence type="predicted"/>
<evidence type="ECO:0000313" key="2">
    <source>
        <dbReference type="Proteomes" id="UP000031774"/>
    </source>
</evidence>
<gene>
    <name evidence="1" type="ORF">SVTN_31195</name>
</gene>
<reference evidence="1 2" key="1">
    <citation type="submission" date="2014-12" db="EMBL/GenBank/DDBJ databases">
        <title>Complete genome sequence of Streptomyces vietnamensis strain GIMV4.0001, a genetic manipulable producer of the benzoisochromanequinone antibiotic granaticin.</title>
        <authorList>
            <person name="Deng M.R."/>
            <person name="Guo J."/>
            <person name="Ma L.Y."/>
            <person name="Feng G.D."/>
            <person name="Mo C.Y."/>
            <person name="Zhu H.H."/>
        </authorList>
    </citation>
    <scope>NUCLEOTIDE SEQUENCE [LARGE SCALE GENOMIC DNA]</scope>
    <source>
        <strain evidence="2">GIMV4.0001</strain>
    </source>
</reference>
<dbReference type="AlphaFoldDB" id="A0A0B5IEN4"/>
<protein>
    <submittedName>
        <fullName evidence="1">Uncharacterized protein</fullName>
    </submittedName>
</protein>
<dbReference type="SUPFAM" id="SSF52540">
    <property type="entry name" value="P-loop containing nucleoside triphosphate hydrolases"/>
    <property type="match status" value="1"/>
</dbReference>
<dbReference type="InterPro" id="IPR027417">
    <property type="entry name" value="P-loop_NTPase"/>
</dbReference>
<dbReference type="KEGG" id="svt:SVTN_31195"/>
<name>A0A0B5IEN4_9ACTN</name>
<dbReference type="HOGENOM" id="CLU_581268_0_0_11"/>
<dbReference type="Proteomes" id="UP000031774">
    <property type="component" value="Chromosome"/>
</dbReference>